<gene>
    <name evidence="3" type="ORF">HYT38_01545</name>
    <name evidence="4" type="ORF">HYV66_00340</name>
</gene>
<dbReference type="Proteomes" id="UP000786662">
    <property type="component" value="Unassembled WGS sequence"/>
</dbReference>
<dbReference type="AlphaFoldDB" id="A0A931YD12"/>
<comment type="caution">
    <text evidence="4">The sequence shown here is derived from an EMBL/GenBank/DDBJ whole genome shotgun (WGS) entry which is preliminary data.</text>
</comment>
<feature type="transmembrane region" description="Helical" evidence="1">
    <location>
        <begin position="214"/>
        <end position="236"/>
    </location>
</feature>
<evidence type="ECO:0000256" key="1">
    <source>
        <dbReference type="SAM" id="Phobius"/>
    </source>
</evidence>
<dbReference type="Gene3D" id="2.60.40.680">
    <property type="match status" value="1"/>
</dbReference>
<reference evidence="4" key="1">
    <citation type="submission" date="2020-07" db="EMBL/GenBank/DDBJ databases">
        <title>Huge and variable diversity of episymbiotic CPR bacteria and DPANN archaea in groundwater ecosystems.</title>
        <authorList>
            <person name="He C.Y."/>
            <person name="Keren R."/>
            <person name="Whittaker M."/>
            <person name="Farag I.F."/>
            <person name="Doudna J."/>
            <person name="Cate J.H.D."/>
            <person name="Banfield J.F."/>
        </authorList>
    </citation>
    <scope>NUCLEOTIDE SEQUENCE</scope>
    <source>
        <strain evidence="3">NC_groundwater_191_Ag_S-0.1um_45_8</strain>
        <strain evidence="4">NC_groundwater_418_Ag_B-0.1um_45_10</strain>
    </source>
</reference>
<proteinExistence type="predicted"/>
<dbReference type="InterPro" id="IPR008965">
    <property type="entry name" value="CBM2/CBM3_carb-bd_dom_sf"/>
</dbReference>
<keyword evidence="2" id="KW-0732">Signal</keyword>
<evidence type="ECO:0000313" key="4">
    <source>
        <dbReference type="EMBL" id="MBI2465673.1"/>
    </source>
</evidence>
<feature type="signal peptide" evidence="2">
    <location>
        <begin position="1"/>
        <end position="19"/>
    </location>
</feature>
<protein>
    <recommendedName>
        <fullName evidence="6">Cohesin domain-containing protein</fullName>
    </recommendedName>
</protein>
<name>A0A931YD12_9BACT</name>
<evidence type="ECO:0008006" key="6">
    <source>
        <dbReference type="Google" id="ProtNLM"/>
    </source>
</evidence>
<dbReference type="SUPFAM" id="SSF49384">
    <property type="entry name" value="Carbohydrate-binding domain"/>
    <property type="match status" value="1"/>
</dbReference>
<sequence>MKKYLPAILLGAFGTMVLAAPTLAATSVSFTPVNVSVNQGQTFTLTIGVNPQGVKNYTAKTEFRYPAGILEVKSFTFAPNWMPLTQPSYDLTDNTNGVFIKTAGYPGGMSSAITFGTVSFLAKKSGNGTITLNNGNSLALNANNQNVLAGAPVKTVVTISASVPTLTAPVIEPTKEETILGEEALVAQETTPAPITSSLLASVGSVVTLGTNSVIVGLLIIVAILALAGYASYAVIQRTRRKNLGK</sequence>
<dbReference type="EMBL" id="JACPHQ010000002">
    <property type="protein sequence ID" value="MBI2465673.1"/>
    <property type="molecule type" value="Genomic_DNA"/>
</dbReference>
<keyword evidence="1" id="KW-1133">Transmembrane helix</keyword>
<dbReference type="Proteomes" id="UP000709672">
    <property type="component" value="Unassembled WGS sequence"/>
</dbReference>
<keyword evidence="1" id="KW-0812">Transmembrane</keyword>
<evidence type="ECO:0000313" key="5">
    <source>
        <dbReference type="Proteomes" id="UP000709672"/>
    </source>
</evidence>
<evidence type="ECO:0000256" key="2">
    <source>
        <dbReference type="SAM" id="SignalP"/>
    </source>
</evidence>
<dbReference type="EMBL" id="JACOYY010000044">
    <property type="protein sequence ID" value="MBI2052348.1"/>
    <property type="molecule type" value="Genomic_DNA"/>
</dbReference>
<feature type="chain" id="PRO_5036661075" description="Cohesin domain-containing protein" evidence="2">
    <location>
        <begin position="20"/>
        <end position="246"/>
    </location>
</feature>
<keyword evidence="1" id="KW-0472">Membrane</keyword>
<evidence type="ECO:0000313" key="3">
    <source>
        <dbReference type="EMBL" id="MBI2052348.1"/>
    </source>
</evidence>
<dbReference type="GO" id="GO:0030246">
    <property type="term" value="F:carbohydrate binding"/>
    <property type="evidence" value="ECO:0007669"/>
    <property type="project" value="InterPro"/>
</dbReference>
<organism evidence="4 5">
    <name type="scientific">Candidatus Sungiibacteriota bacterium</name>
    <dbReference type="NCBI Taxonomy" id="2750080"/>
    <lineage>
        <taxon>Bacteria</taxon>
        <taxon>Candidatus Sungiibacteriota</taxon>
    </lineage>
</organism>
<dbReference type="CDD" id="cd08547">
    <property type="entry name" value="Type_II_cohesin"/>
    <property type="match status" value="1"/>
</dbReference>
<accession>A0A931YD12</accession>